<comment type="pathway">
    <text evidence="2">Glycan biosynthesis; glycogen biosynthesis.</text>
</comment>
<dbReference type="InterPro" id="IPR004193">
    <property type="entry name" value="Glyco_hydro_13_N"/>
</dbReference>
<reference evidence="14" key="1">
    <citation type="journal article" date="2016" name="Nat. Commun.">
        <title>Genome analysis of three Pneumocystis species reveals adaptation mechanisms to life exclusively in mammalian hosts.</title>
        <authorList>
            <person name="Ma L."/>
            <person name="Chen Z."/>
            <person name="Huang D.W."/>
            <person name="Kutty G."/>
            <person name="Ishihara M."/>
            <person name="Wang H."/>
            <person name="Abouelleil A."/>
            <person name="Bishop L."/>
            <person name="Davey E."/>
            <person name="Deng R."/>
            <person name="Deng X."/>
            <person name="Fan L."/>
            <person name="Fantoni G."/>
            <person name="Fitzgerald M."/>
            <person name="Gogineni E."/>
            <person name="Goldberg J.M."/>
            <person name="Handley G."/>
            <person name="Hu X."/>
            <person name="Huber C."/>
            <person name="Jiao X."/>
            <person name="Jones K."/>
            <person name="Levin J.Z."/>
            <person name="Liu Y."/>
            <person name="Macdonald P."/>
            <person name="Melnikov A."/>
            <person name="Raley C."/>
            <person name="Sassi M."/>
            <person name="Sherman B.T."/>
            <person name="Song X."/>
            <person name="Sykes S."/>
            <person name="Tran B."/>
            <person name="Walsh L."/>
            <person name="Xia Y."/>
            <person name="Yang J."/>
            <person name="Young S."/>
            <person name="Zeng Q."/>
            <person name="Zheng X."/>
            <person name="Stephens R."/>
            <person name="Nusbaum C."/>
            <person name="Birren B.W."/>
            <person name="Azadi P."/>
            <person name="Lempicki R.A."/>
            <person name="Cuomo C.A."/>
            <person name="Kovacs J.A."/>
        </authorList>
    </citation>
    <scope>NUCLEOTIDE SEQUENCE [LARGE SCALE GENOMIC DNA]</scope>
    <source>
        <strain evidence="14">B123</strain>
    </source>
</reference>
<evidence type="ECO:0000256" key="5">
    <source>
        <dbReference type="ARBA" id="ARBA00020932"/>
    </source>
</evidence>
<gene>
    <name evidence="13" type="ORF">PNEG_00965</name>
</gene>
<dbReference type="GO" id="GO:0004553">
    <property type="term" value="F:hydrolase activity, hydrolyzing O-glycosyl compounds"/>
    <property type="evidence" value="ECO:0007669"/>
    <property type="project" value="InterPro"/>
</dbReference>
<evidence type="ECO:0000256" key="11">
    <source>
        <dbReference type="PIRSR" id="PIRSR000463-1"/>
    </source>
</evidence>
<evidence type="ECO:0000256" key="7">
    <source>
        <dbReference type="ARBA" id="ARBA00022679"/>
    </source>
</evidence>
<evidence type="ECO:0000256" key="8">
    <source>
        <dbReference type="ARBA" id="ARBA00023056"/>
    </source>
</evidence>
<dbReference type="InterPro" id="IPR017853">
    <property type="entry name" value="GH"/>
</dbReference>
<dbReference type="CDD" id="cd11321">
    <property type="entry name" value="AmyAc_bac_euk_BE"/>
    <property type="match status" value="1"/>
</dbReference>
<dbReference type="SUPFAM" id="SSF81296">
    <property type="entry name" value="E set domains"/>
    <property type="match status" value="1"/>
</dbReference>
<evidence type="ECO:0000256" key="4">
    <source>
        <dbReference type="ARBA" id="ARBA00012541"/>
    </source>
</evidence>
<dbReference type="RefSeq" id="XP_007872878.1">
    <property type="nucleotide sequence ID" value="XM_007874687.1"/>
</dbReference>
<dbReference type="SUPFAM" id="SSF51011">
    <property type="entry name" value="Glycosyl hydrolase domain"/>
    <property type="match status" value="1"/>
</dbReference>
<dbReference type="EC" id="2.4.1.18" evidence="4"/>
<dbReference type="InterPro" id="IPR013783">
    <property type="entry name" value="Ig-like_fold"/>
</dbReference>
<dbReference type="InterPro" id="IPR014756">
    <property type="entry name" value="Ig_E-set"/>
</dbReference>
<keyword evidence="8" id="KW-0320">Glycogen biosynthesis</keyword>
<evidence type="ECO:0000256" key="9">
    <source>
        <dbReference type="ARBA" id="ARBA00031979"/>
    </source>
</evidence>
<dbReference type="GO" id="GO:0043169">
    <property type="term" value="F:cation binding"/>
    <property type="evidence" value="ECO:0007669"/>
    <property type="project" value="InterPro"/>
</dbReference>
<keyword evidence="7" id="KW-0808">Transferase</keyword>
<organism evidence="13 14">
    <name type="scientific">Pneumocystis murina (strain B123)</name>
    <name type="common">Mouse pneumocystis pneumonia agent</name>
    <name type="synonym">Pneumocystis carinii f. sp. muris</name>
    <dbReference type="NCBI Taxonomy" id="1069680"/>
    <lineage>
        <taxon>Eukaryota</taxon>
        <taxon>Fungi</taxon>
        <taxon>Dikarya</taxon>
        <taxon>Ascomycota</taxon>
        <taxon>Taphrinomycotina</taxon>
        <taxon>Pneumocystomycetes</taxon>
        <taxon>Pneumocystaceae</taxon>
        <taxon>Pneumocystis</taxon>
    </lineage>
</organism>
<dbReference type="SMART" id="SM00642">
    <property type="entry name" value="Aamy"/>
    <property type="match status" value="1"/>
</dbReference>
<comment type="catalytic activity">
    <reaction evidence="1">
        <text>Transfers a segment of a (1-&gt;4)-alpha-D-glucan chain to a primary hydroxy group in a similar glucan chain.</text>
        <dbReference type="EC" id="2.4.1.18"/>
    </reaction>
</comment>
<evidence type="ECO:0000256" key="3">
    <source>
        <dbReference type="ARBA" id="ARBA00009000"/>
    </source>
</evidence>
<dbReference type="FunFam" id="3.20.20.80:FF:000001">
    <property type="entry name" value="1,4-alpha-glucan branching enzyme"/>
    <property type="match status" value="1"/>
</dbReference>
<dbReference type="STRING" id="1069680.M7NQ43"/>
<feature type="active site" description="Nucleophile" evidence="11">
    <location>
        <position position="329"/>
    </location>
</feature>
<dbReference type="eggNOG" id="KOG0470">
    <property type="taxonomic scope" value="Eukaryota"/>
</dbReference>
<dbReference type="PANTHER" id="PTHR43651">
    <property type="entry name" value="1,4-ALPHA-GLUCAN-BRANCHING ENZYME"/>
    <property type="match status" value="1"/>
</dbReference>
<dbReference type="UniPathway" id="UPA00164"/>
<dbReference type="Gene3D" id="2.60.40.10">
    <property type="entry name" value="Immunoglobulins"/>
    <property type="match status" value="1"/>
</dbReference>
<comment type="caution">
    <text evidence="13">The sequence shown here is derived from an EMBL/GenBank/DDBJ whole genome shotgun (WGS) entry which is preliminary data.</text>
</comment>
<evidence type="ECO:0000256" key="1">
    <source>
        <dbReference type="ARBA" id="ARBA00000826"/>
    </source>
</evidence>
<dbReference type="HOGENOM" id="CLU_011131_2_2_1"/>
<dbReference type="Pfam" id="PF00128">
    <property type="entry name" value="Alpha-amylase"/>
    <property type="match status" value="1"/>
</dbReference>
<sequence length="670" mass="77959">MALEILHIDPYLKPYESILRRRYDISQKFLRHFEESEGLDMFTRSYERMGLNVQPNGDIIYREWAPNAIFASLVGDFNSWDTQLHPMSKNSYGVFEIIVPAVDGKAAILHGSRVKIFMITTKGERIYRIPAWIRRATQDLSVSSIYDGIFWNPSPYIFRNSRPPPPNALRIYEVHIGISTNESRIGTYSEFIQNVLPRIRYLGYNTLQLMAIMEHPYYASFGYQVTNFFSVSSRYGTPEELKELIDAAHGMGITVLLDIVHSHACKNVEDGINMFDGTDHLYFHGGKKGIHELWDSRLFNYGNYEVLRFLLSNLRFYMEEFCFDGFRFDGVTSIMYTHHGIGVSFSGNYDEYFGPDADDEGIVYLILANEILHRFYPSCITIAEDVSGMPGLCIPMSMGGIGFDYRLAMALPDMWIDLLKNKKDEDWDMGNICYTLTNRRYMEKSISYAESHDQSLVGDKTLAFWLMDKEMYTHMSHLCEMTPIIERGISLHKMIRLITHSLGGEGYLCFEGNEFGHPEWLDFPRAGNNNSFHYARRQWHLVDDDLLRYKCLNEFDRALQHLEEKYRWLNSPQAYISLKNEYDKVIVYERAGLLFIFNFHPYKSFPDYLIGVDVAGTYHIILYTDTKEFGGVKHINQTVHYKTNDFPWNNRKNSIKCYIPTRTAIVMALI</sequence>
<dbReference type="Pfam" id="PF02922">
    <property type="entry name" value="CBM_48"/>
    <property type="match status" value="1"/>
</dbReference>
<dbReference type="GO" id="GO:0005978">
    <property type="term" value="P:glycogen biosynthetic process"/>
    <property type="evidence" value="ECO:0007669"/>
    <property type="project" value="UniProtKB-UniPathway"/>
</dbReference>
<dbReference type="EMBL" id="AFWA02000003">
    <property type="protein sequence ID" value="EMR10818.1"/>
    <property type="molecule type" value="Genomic_DNA"/>
</dbReference>
<dbReference type="PIRSF" id="PIRSF000463">
    <property type="entry name" value="GlgB"/>
    <property type="match status" value="1"/>
</dbReference>
<evidence type="ECO:0000313" key="14">
    <source>
        <dbReference type="Proteomes" id="UP000011958"/>
    </source>
</evidence>
<dbReference type="GO" id="GO:0005737">
    <property type="term" value="C:cytoplasm"/>
    <property type="evidence" value="ECO:0007669"/>
    <property type="project" value="TreeGrafter"/>
</dbReference>
<dbReference type="GO" id="GO:0003844">
    <property type="term" value="F:1,4-alpha-glucan branching enzyme activity"/>
    <property type="evidence" value="ECO:0007669"/>
    <property type="project" value="UniProtKB-EC"/>
</dbReference>
<dbReference type="Proteomes" id="UP000011958">
    <property type="component" value="Unassembled WGS sequence"/>
</dbReference>
<dbReference type="AlphaFoldDB" id="M7NQ43"/>
<evidence type="ECO:0000256" key="10">
    <source>
        <dbReference type="ARBA" id="ARBA00049618"/>
    </source>
</evidence>
<evidence type="ECO:0000259" key="12">
    <source>
        <dbReference type="SMART" id="SM00642"/>
    </source>
</evidence>
<comment type="similarity">
    <text evidence="3">Belongs to the glycosyl hydrolase 13 family. GlgB subfamily.</text>
</comment>
<name>M7NQ43_PNEMU</name>
<keyword evidence="14" id="KW-1185">Reference proteome</keyword>
<comment type="function">
    <text evidence="10">Glycogen-branching enzyme participates in the glycogen biosynthetic process along with glycogenin and glycogen synthase. Generates alpha-1,6-glucosidic branches from alpha-1,4-linked glucose chains, to increase solubility of the glycogen polymer.</text>
</comment>
<dbReference type="PANTHER" id="PTHR43651:SF3">
    <property type="entry name" value="1,4-ALPHA-GLUCAN-BRANCHING ENZYME"/>
    <property type="match status" value="1"/>
</dbReference>
<evidence type="ECO:0000256" key="6">
    <source>
        <dbReference type="ARBA" id="ARBA00022676"/>
    </source>
</evidence>
<feature type="domain" description="Glycosyl hydrolase family 13 catalytic" evidence="12">
    <location>
        <begin position="152"/>
        <end position="540"/>
    </location>
</feature>
<dbReference type="GeneID" id="19894663"/>
<dbReference type="SUPFAM" id="SSF51445">
    <property type="entry name" value="(Trans)glycosidases"/>
    <property type="match status" value="1"/>
</dbReference>
<dbReference type="InterPro" id="IPR006048">
    <property type="entry name" value="A-amylase/branching_C"/>
</dbReference>
<keyword evidence="6" id="KW-0328">Glycosyltransferase</keyword>
<dbReference type="CDD" id="cd02854">
    <property type="entry name" value="E_set_GBE_euk_N"/>
    <property type="match status" value="1"/>
</dbReference>
<dbReference type="OrthoDB" id="196493at2759"/>
<evidence type="ECO:0000256" key="2">
    <source>
        <dbReference type="ARBA" id="ARBA00004964"/>
    </source>
</evidence>
<dbReference type="FunFam" id="2.60.40.10:FF:000250">
    <property type="entry name" value="1,4-alpha-glucan-branching enzyme, chloroplastic/amyloplastic"/>
    <property type="match status" value="1"/>
</dbReference>
<proteinExistence type="inferred from homology"/>
<protein>
    <recommendedName>
        <fullName evidence="5">1,4-alpha-glucan-branching enzyme</fullName>
        <ecNumber evidence="4">2.4.1.18</ecNumber>
    </recommendedName>
    <alternativeName>
        <fullName evidence="9">Glycogen-branching enzyme</fullName>
    </alternativeName>
</protein>
<evidence type="ECO:0000313" key="13">
    <source>
        <dbReference type="EMBL" id="EMR10818.1"/>
    </source>
</evidence>
<dbReference type="InterPro" id="IPR013780">
    <property type="entry name" value="Glyco_hydro_b"/>
</dbReference>
<feature type="active site" description="Proton donor" evidence="11">
    <location>
        <position position="384"/>
    </location>
</feature>
<dbReference type="Gene3D" id="2.60.40.1180">
    <property type="entry name" value="Golgi alpha-mannosidase II"/>
    <property type="match status" value="1"/>
</dbReference>
<dbReference type="InterPro" id="IPR006047">
    <property type="entry name" value="GH13_cat_dom"/>
</dbReference>
<dbReference type="InterPro" id="IPR037439">
    <property type="entry name" value="Branching_enzy"/>
</dbReference>
<dbReference type="FunFam" id="2.60.40.1180:FF:000003">
    <property type="entry name" value="1,4-alpha-glucan-branching enzyme, chloroplastic/amyloplastic"/>
    <property type="match status" value="1"/>
</dbReference>
<dbReference type="VEuPathDB" id="FungiDB:PNEG_00965"/>
<dbReference type="Pfam" id="PF02806">
    <property type="entry name" value="Alpha-amylase_C"/>
    <property type="match status" value="1"/>
</dbReference>
<dbReference type="OMA" id="YEMHLGS"/>
<accession>M7NQ43</accession>
<dbReference type="Gene3D" id="3.20.20.80">
    <property type="entry name" value="Glycosidases"/>
    <property type="match status" value="1"/>
</dbReference>